<dbReference type="PANTHER" id="PTHR46401:SF2">
    <property type="entry name" value="GLYCOSYLTRANSFERASE WBBK-RELATED"/>
    <property type="match status" value="1"/>
</dbReference>
<dbReference type="EMBL" id="LT629710">
    <property type="protein sequence ID" value="SDP04439.1"/>
    <property type="molecule type" value="Genomic_DNA"/>
</dbReference>
<organism evidence="4 5">
    <name type="scientific">Nakamurella panacisegetis</name>
    <dbReference type="NCBI Taxonomy" id="1090615"/>
    <lineage>
        <taxon>Bacteria</taxon>
        <taxon>Bacillati</taxon>
        <taxon>Actinomycetota</taxon>
        <taxon>Actinomycetes</taxon>
        <taxon>Nakamurellales</taxon>
        <taxon>Nakamurellaceae</taxon>
        <taxon>Nakamurella</taxon>
    </lineage>
</organism>
<gene>
    <name evidence="4" type="ORF">SAMN04515671_2777</name>
</gene>
<dbReference type="Pfam" id="PF13439">
    <property type="entry name" value="Glyco_transf_4"/>
    <property type="match status" value="1"/>
</dbReference>
<dbReference type="InterPro" id="IPR028098">
    <property type="entry name" value="Glyco_trans_4-like_N"/>
</dbReference>
<dbReference type="GO" id="GO:0016757">
    <property type="term" value="F:glycosyltransferase activity"/>
    <property type="evidence" value="ECO:0007669"/>
    <property type="project" value="UniProtKB-KW"/>
</dbReference>
<evidence type="ECO:0000259" key="3">
    <source>
        <dbReference type="Pfam" id="PF13439"/>
    </source>
</evidence>
<protein>
    <submittedName>
        <fullName evidence="4">Glycosyltransferase involved in cell wall bisynthesis</fullName>
    </submittedName>
</protein>
<dbReference type="SUPFAM" id="SSF53756">
    <property type="entry name" value="UDP-Glycosyltransferase/glycogen phosphorylase"/>
    <property type="match status" value="1"/>
</dbReference>
<dbReference type="GO" id="GO:0009103">
    <property type="term" value="P:lipopolysaccharide biosynthetic process"/>
    <property type="evidence" value="ECO:0007669"/>
    <property type="project" value="TreeGrafter"/>
</dbReference>
<name>A0A1H0PID7_9ACTN</name>
<dbReference type="RefSeq" id="WP_197676174.1">
    <property type="nucleotide sequence ID" value="NZ_LT629710.1"/>
</dbReference>
<dbReference type="STRING" id="1090615.SAMN04515671_2777"/>
<evidence type="ECO:0000313" key="4">
    <source>
        <dbReference type="EMBL" id="SDP04439.1"/>
    </source>
</evidence>
<dbReference type="AlphaFoldDB" id="A0A1H0PID7"/>
<evidence type="ECO:0000313" key="5">
    <source>
        <dbReference type="Proteomes" id="UP000198741"/>
    </source>
</evidence>
<dbReference type="CDD" id="cd03809">
    <property type="entry name" value="GT4_MtfB-like"/>
    <property type="match status" value="1"/>
</dbReference>
<dbReference type="Pfam" id="PF13692">
    <property type="entry name" value="Glyco_trans_1_4"/>
    <property type="match status" value="1"/>
</dbReference>
<reference evidence="4 5" key="1">
    <citation type="submission" date="2016-10" db="EMBL/GenBank/DDBJ databases">
        <authorList>
            <person name="de Groot N.N."/>
        </authorList>
    </citation>
    <scope>NUCLEOTIDE SEQUENCE [LARGE SCALE GENOMIC DNA]</scope>
    <source>
        <strain evidence="5">P4-7,KCTC 19426,CECT 7604</strain>
    </source>
</reference>
<dbReference type="Gene3D" id="3.40.50.2000">
    <property type="entry name" value="Glycogen Phosphorylase B"/>
    <property type="match status" value="2"/>
</dbReference>
<evidence type="ECO:0000256" key="2">
    <source>
        <dbReference type="ARBA" id="ARBA00022679"/>
    </source>
</evidence>
<keyword evidence="5" id="KW-1185">Reference proteome</keyword>
<keyword evidence="1" id="KW-0328">Glycosyltransferase</keyword>
<sequence length="360" mass="38409">MDATPLLGQRTGIGRYTEHLMSTLAGRTDVSVAATAFTLRGWRDLARTLPPGVAARSRPFPARLLRKAWQRMDFPPVEWLAGRADVVHGTNFVLPPSRHAAGVVSVHDLVWHTHHGTLRTENQDLAVLVPRALRRAAAVTTLAAVTKRAIADEFGFPLDRIFVAPPGVGPDWFDPPALTIDERAMNGIPADYFVFVGTREPRKGLDTLLAAHRELRAQVGAGCPDLLVVGPAGWGTDHAAAGAGGVRLAGYLPQALLPSVVAASRGLVLPSIEEGFGMPAIEALAAGVPVITSDIPVLAEVTGDAGIRFPVGDAQALTDALHQVVRGDVPDEAVRRARAREFTWERCAEATMQAYRAALS</sequence>
<accession>A0A1H0PID7</accession>
<proteinExistence type="predicted"/>
<dbReference type="Proteomes" id="UP000198741">
    <property type="component" value="Chromosome I"/>
</dbReference>
<evidence type="ECO:0000256" key="1">
    <source>
        <dbReference type="ARBA" id="ARBA00022676"/>
    </source>
</evidence>
<keyword evidence="2 4" id="KW-0808">Transferase</keyword>
<feature type="domain" description="Glycosyltransferase subfamily 4-like N-terminal" evidence="3">
    <location>
        <begin position="12"/>
        <end position="171"/>
    </location>
</feature>
<dbReference type="PANTHER" id="PTHR46401">
    <property type="entry name" value="GLYCOSYLTRANSFERASE WBBK-RELATED"/>
    <property type="match status" value="1"/>
</dbReference>